<gene>
    <name evidence="2" type="ORF">C7M84_000485</name>
</gene>
<reference evidence="2 3" key="2">
    <citation type="submission" date="2019-01" db="EMBL/GenBank/DDBJ databases">
        <title>The decoding of complex shrimp genome reveals the adaptation for benthos swimmer, frequently molting mechanism and breeding impact on genome.</title>
        <authorList>
            <person name="Sun Y."/>
            <person name="Gao Y."/>
            <person name="Yu Y."/>
        </authorList>
    </citation>
    <scope>NUCLEOTIDE SEQUENCE [LARGE SCALE GENOMIC DNA]</scope>
    <source>
        <tissue evidence="2">Muscle</tissue>
    </source>
</reference>
<protein>
    <submittedName>
        <fullName evidence="2">Uncharacterized protein</fullName>
    </submittedName>
</protein>
<feature type="chain" id="PRO_5019238205" evidence="1">
    <location>
        <begin position="22"/>
        <end position="219"/>
    </location>
</feature>
<feature type="signal peptide" evidence="1">
    <location>
        <begin position="1"/>
        <end position="21"/>
    </location>
</feature>
<organism evidence="2 3">
    <name type="scientific">Penaeus vannamei</name>
    <name type="common">Whiteleg shrimp</name>
    <name type="synonym">Litopenaeus vannamei</name>
    <dbReference type="NCBI Taxonomy" id="6689"/>
    <lineage>
        <taxon>Eukaryota</taxon>
        <taxon>Metazoa</taxon>
        <taxon>Ecdysozoa</taxon>
        <taxon>Arthropoda</taxon>
        <taxon>Crustacea</taxon>
        <taxon>Multicrustacea</taxon>
        <taxon>Malacostraca</taxon>
        <taxon>Eumalacostraca</taxon>
        <taxon>Eucarida</taxon>
        <taxon>Decapoda</taxon>
        <taxon>Dendrobranchiata</taxon>
        <taxon>Penaeoidea</taxon>
        <taxon>Penaeidae</taxon>
        <taxon>Penaeus</taxon>
    </lineage>
</organism>
<accession>A0A423TWF3</accession>
<evidence type="ECO:0000313" key="3">
    <source>
        <dbReference type="Proteomes" id="UP000283509"/>
    </source>
</evidence>
<sequence>MLRAFVFLAVMCSSFAHDSFAEKYAYTKAMTNCFGEERYNNWTKEVFKAAKQCYNEEINLPEEDESGESSSEESEEPFSGSPVFLQVFFTPQEQDENQKFPFSFPFRTTSQRTKREAMYDGPLLKKMVEKVKAKVSNFTCVLKKMKVVDDIFDLDYEEMIKVRKETLVDDTLRNDLVKTINHCKKFTKYLPLEDSGSLLPKKLQEILVFTKYASKKYCG</sequence>
<keyword evidence="3" id="KW-1185">Reference proteome</keyword>
<dbReference type="AlphaFoldDB" id="A0A423TWF3"/>
<reference evidence="2 3" key="1">
    <citation type="submission" date="2018-04" db="EMBL/GenBank/DDBJ databases">
        <authorList>
            <person name="Zhang X."/>
            <person name="Yuan J."/>
            <person name="Li F."/>
            <person name="Xiang J."/>
        </authorList>
    </citation>
    <scope>NUCLEOTIDE SEQUENCE [LARGE SCALE GENOMIC DNA]</scope>
    <source>
        <tissue evidence="2">Muscle</tissue>
    </source>
</reference>
<evidence type="ECO:0000256" key="1">
    <source>
        <dbReference type="SAM" id="SignalP"/>
    </source>
</evidence>
<dbReference type="EMBL" id="QCYY01001071">
    <property type="protein sequence ID" value="ROT80776.1"/>
    <property type="molecule type" value="Genomic_DNA"/>
</dbReference>
<name>A0A423TWF3_PENVA</name>
<proteinExistence type="predicted"/>
<evidence type="ECO:0000313" key="2">
    <source>
        <dbReference type="EMBL" id="ROT80776.1"/>
    </source>
</evidence>
<dbReference type="OrthoDB" id="6357236at2759"/>
<dbReference type="Proteomes" id="UP000283509">
    <property type="component" value="Unassembled WGS sequence"/>
</dbReference>
<comment type="caution">
    <text evidence="2">The sequence shown here is derived from an EMBL/GenBank/DDBJ whole genome shotgun (WGS) entry which is preliminary data.</text>
</comment>
<keyword evidence="1" id="KW-0732">Signal</keyword>